<evidence type="ECO:0000256" key="16">
    <source>
        <dbReference type="SAM" id="MobiDB-lite"/>
    </source>
</evidence>
<feature type="domain" description="UvrD-like helicase ATP-binding" evidence="17">
    <location>
        <begin position="1"/>
        <end position="305"/>
    </location>
</feature>
<name>A0A496PM45_9MICC</name>
<dbReference type="Proteomes" id="UP000273119">
    <property type="component" value="Unassembled WGS sequence"/>
</dbReference>
<evidence type="ECO:0000256" key="8">
    <source>
        <dbReference type="ARBA" id="ARBA00022840"/>
    </source>
</evidence>
<evidence type="ECO:0000259" key="17">
    <source>
        <dbReference type="PROSITE" id="PS51198"/>
    </source>
</evidence>
<evidence type="ECO:0000256" key="7">
    <source>
        <dbReference type="ARBA" id="ARBA00022839"/>
    </source>
</evidence>
<evidence type="ECO:0000256" key="12">
    <source>
        <dbReference type="ARBA" id="ARBA00034617"/>
    </source>
</evidence>
<evidence type="ECO:0000256" key="13">
    <source>
        <dbReference type="ARBA" id="ARBA00034808"/>
    </source>
</evidence>
<dbReference type="GO" id="GO:0000725">
    <property type="term" value="P:recombinational repair"/>
    <property type="evidence" value="ECO:0007669"/>
    <property type="project" value="TreeGrafter"/>
</dbReference>
<dbReference type="PROSITE" id="PS51217">
    <property type="entry name" value="UVRD_HELICASE_CTER"/>
    <property type="match status" value="1"/>
</dbReference>
<dbReference type="GO" id="GO:0005524">
    <property type="term" value="F:ATP binding"/>
    <property type="evidence" value="ECO:0007669"/>
    <property type="project" value="UniProtKB-UniRule"/>
</dbReference>
<evidence type="ECO:0000256" key="5">
    <source>
        <dbReference type="ARBA" id="ARBA00022801"/>
    </source>
</evidence>
<evidence type="ECO:0000256" key="11">
    <source>
        <dbReference type="ARBA" id="ARBA00023235"/>
    </source>
</evidence>
<dbReference type="InterPro" id="IPR038726">
    <property type="entry name" value="PDDEXK_AddAB-type"/>
</dbReference>
<reference evidence="19 20" key="1">
    <citation type="submission" date="2018-07" db="EMBL/GenBank/DDBJ databases">
        <title>Arthrobacter sp. nov., isolated from raw cow's milk with high bacterial count.</title>
        <authorList>
            <person name="Hahne J."/>
            <person name="Isele D."/>
            <person name="Lipski A."/>
        </authorList>
    </citation>
    <scope>NUCLEOTIDE SEQUENCE [LARGE SCALE GENOMIC DNA]</scope>
    <source>
        <strain evidence="19 20">JZ R-183</strain>
    </source>
</reference>
<keyword evidence="4" id="KW-0227">DNA damage</keyword>
<dbReference type="InterPro" id="IPR000212">
    <property type="entry name" value="DNA_helicase_UvrD/REP"/>
</dbReference>
<dbReference type="GO" id="GO:0043138">
    <property type="term" value="F:3'-5' DNA helicase activity"/>
    <property type="evidence" value="ECO:0007669"/>
    <property type="project" value="UniProtKB-EC"/>
</dbReference>
<keyword evidence="5 15" id="KW-0378">Hydrolase</keyword>
<dbReference type="InterPro" id="IPR027417">
    <property type="entry name" value="P-loop_NTPase"/>
</dbReference>
<keyword evidence="7" id="KW-0269">Exonuclease</keyword>
<keyword evidence="9" id="KW-0238">DNA-binding</keyword>
<keyword evidence="20" id="KW-1185">Reference proteome</keyword>
<keyword evidence="8 15" id="KW-0067">ATP-binding</keyword>
<evidence type="ECO:0000259" key="18">
    <source>
        <dbReference type="PROSITE" id="PS51217"/>
    </source>
</evidence>
<dbReference type="GO" id="GO:0033202">
    <property type="term" value="C:DNA helicase complex"/>
    <property type="evidence" value="ECO:0007669"/>
    <property type="project" value="TreeGrafter"/>
</dbReference>
<feature type="binding site" evidence="15">
    <location>
        <begin position="19"/>
        <end position="26"/>
    </location>
    <ligand>
        <name>ATP</name>
        <dbReference type="ChEBI" id="CHEBI:30616"/>
    </ligand>
</feature>
<evidence type="ECO:0000313" key="19">
    <source>
        <dbReference type="EMBL" id="RKW71618.1"/>
    </source>
</evidence>
<keyword evidence="11" id="KW-0413">Isomerase</keyword>
<feature type="compositionally biased region" description="Basic and acidic residues" evidence="16">
    <location>
        <begin position="326"/>
        <end position="336"/>
    </location>
</feature>
<comment type="catalytic activity">
    <reaction evidence="14">
        <text>ATP + H2O = ADP + phosphate + H(+)</text>
        <dbReference type="Rhea" id="RHEA:13065"/>
        <dbReference type="ChEBI" id="CHEBI:15377"/>
        <dbReference type="ChEBI" id="CHEBI:15378"/>
        <dbReference type="ChEBI" id="CHEBI:30616"/>
        <dbReference type="ChEBI" id="CHEBI:43474"/>
        <dbReference type="ChEBI" id="CHEBI:456216"/>
        <dbReference type="EC" id="5.6.2.4"/>
    </reaction>
</comment>
<keyword evidence="3 15" id="KW-0547">Nucleotide-binding</keyword>
<keyword evidence="2" id="KW-0540">Nuclease</keyword>
<dbReference type="Gene3D" id="3.40.50.300">
    <property type="entry name" value="P-loop containing nucleotide triphosphate hydrolases"/>
    <property type="match status" value="2"/>
</dbReference>
<evidence type="ECO:0000256" key="15">
    <source>
        <dbReference type="PROSITE-ProRule" id="PRU00560"/>
    </source>
</evidence>
<dbReference type="RefSeq" id="WP_121483881.1">
    <property type="nucleotide sequence ID" value="NZ_QQXL01000001.1"/>
</dbReference>
<comment type="caution">
    <text evidence="19">The sequence shown here is derived from an EMBL/GenBank/DDBJ whole genome shotgun (WGS) entry which is preliminary data.</text>
</comment>
<evidence type="ECO:0000256" key="2">
    <source>
        <dbReference type="ARBA" id="ARBA00022722"/>
    </source>
</evidence>
<evidence type="ECO:0000256" key="14">
    <source>
        <dbReference type="ARBA" id="ARBA00048988"/>
    </source>
</evidence>
<dbReference type="InterPro" id="IPR014017">
    <property type="entry name" value="DNA_helicase_UvrD-like_C"/>
</dbReference>
<sequence length="1115" mass="118063">MNLPQLISQPGHGPVLVVGGPGTGKSTVALEVVIDRLRAGTHQDAILALVPTRQQADRLRDELALRSGATFAEPVVRTYSAYAFDLIRLAREQGLIRADGRPPRLLAGADQDAFIAELLRGHREHGGGPAWPDSLGQAVGTRGFRQELRQFLDRVSEWGLEADDVEGLGRRCGVPEWGACAQFLREYRRVGQLAHSEAFDPAELVGLALKVLRAFPDFAAVQTGGLELLVVDDLQEATGSQHALVRFLADPARGRRDAVLLASPDTVVQGFRGARPDLVRLLPGELGGDNGPAAVVELTQNFRLSAPLSTAIRRVMLRIPSATGELGRRWEPRPEEGAAAGQAAGTAAGQAAGPATGPAGAGASAAEPPVDVRVVESVVHRDRLVSRHVLEAHLSRGVAYEDIAVIVRNGAQVRSVSRALGLDGISTEVPPVEIPLREEAAVLPLLALLERALVPAAPRVRDPREALADAAAVQSLLTGPYGRASSLDVRWLRQELLIHERAARGPEAEGPAPSSTQLLAALLDGGYTASELRALGTTALPGVRLLDMLAAARQHLEGEHTPSTAVWALWDTARAAEPWREQALGEHGLRGDRAHRDLDAVMALFQAAERYVDQHPGASVPDFLDHVRGQELPMDSLARTGSTSGRVKVLTPAAAAGLEWDTVIVTGLEEGLWPSTGLRGQLLRSDELATVAELGPQALRDSTVAQKLRAVRDDELRQFVTALSRARTQLHLIGISGDDATPSSFLELVRSDHAEPLVITAVPRPRTLTTLTALLRRTLEAGADEAAADAAGVLALLSLAEPPVPGADPARWWGLAPLSSADPIVAPGAAVRVSPSKVESVLNSPLNWFIQAAGGVAPVDFARSLGTLIHSIAEQYPEASQEQLLVALHHRWDELEMPQNWLGSTERERAERMLGRLAGYYESASAAGRSLVGLEQGIGVDLEPRSPGEHPVRINGSIDRVEADAEGRPYVVDLKTGKLIPTAVEAQQHPQLATYQAAILAGALLAPQETLPDDVGVGDNVGAGDRAGLTGLGDPTHPAGAALVAVGTETAKATVRAQAPIEAEENWAADMVADAAELMSRADFVAMHEQGGAAVRCTLPGACPLCAEGRQVTEP</sequence>
<dbReference type="Pfam" id="PF12705">
    <property type="entry name" value="PDDEXK_1"/>
    <property type="match status" value="1"/>
</dbReference>
<dbReference type="InterPro" id="IPR014016">
    <property type="entry name" value="UvrD-like_ATP-bd"/>
</dbReference>
<accession>A0A496PM45</accession>
<evidence type="ECO:0000256" key="3">
    <source>
        <dbReference type="ARBA" id="ARBA00022741"/>
    </source>
</evidence>
<evidence type="ECO:0000256" key="9">
    <source>
        <dbReference type="ARBA" id="ARBA00023125"/>
    </source>
</evidence>
<dbReference type="Gene3D" id="3.90.320.10">
    <property type="match status" value="1"/>
</dbReference>
<dbReference type="EC" id="5.6.2.4" evidence="13"/>
<dbReference type="Gene3D" id="1.10.10.160">
    <property type="match status" value="1"/>
</dbReference>
<keyword evidence="6 15" id="KW-0347">Helicase</keyword>
<dbReference type="InterPro" id="IPR013986">
    <property type="entry name" value="DExx_box_DNA_helicase_dom_sf"/>
</dbReference>
<feature type="domain" description="UvrD-like helicase C-terminal" evidence="18">
    <location>
        <begin position="338"/>
        <end position="657"/>
    </location>
</feature>
<dbReference type="SUPFAM" id="SSF52540">
    <property type="entry name" value="P-loop containing nucleoside triphosphate hydrolases"/>
    <property type="match status" value="1"/>
</dbReference>
<dbReference type="PROSITE" id="PS51198">
    <property type="entry name" value="UVRD_HELICASE_ATP_BIND"/>
    <property type="match status" value="1"/>
</dbReference>
<proteinExistence type="inferred from homology"/>
<protein>
    <recommendedName>
        <fullName evidence="13">DNA 3'-5' helicase</fullName>
        <ecNumber evidence="13">5.6.2.4</ecNumber>
    </recommendedName>
</protein>
<dbReference type="Pfam" id="PF00580">
    <property type="entry name" value="UvrD-helicase"/>
    <property type="match status" value="1"/>
</dbReference>
<dbReference type="GO" id="GO:0004527">
    <property type="term" value="F:exonuclease activity"/>
    <property type="evidence" value="ECO:0007669"/>
    <property type="project" value="UniProtKB-KW"/>
</dbReference>
<evidence type="ECO:0000256" key="10">
    <source>
        <dbReference type="ARBA" id="ARBA00023204"/>
    </source>
</evidence>
<dbReference type="InterPro" id="IPR011604">
    <property type="entry name" value="PDDEXK-like_dom_sf"/>
</dbReference>
<evidence type="ECO:0000256" key="4">
    <source>
        <dbReference type="ARBA" id="ARBA00022763"/>
    </source>
</evidence>
<evidence type="ECO:0000313" key="20">
    <source>
        <dbReference type="Proteomes" id="UP000273119"/>
    </source>
</evidence>
<dbReference type="Gene3D" id="1.10.486.10">
    <property type="entry name" value="PCRA, domain 4"/>
    <property type="match status" value="1"/>
</dbReference>
<dbReference type="Pfam" id="PF13361">
    <property type="entry name" value="UvrD_C"/>
    <property type="match status" value="1"/>
</dbReference>
<dbReference type="AlphaFoldDB" id="A0A496PM45"/>
<dbReference type="GO" id="GO:0003677">
    <property type="term" value="F:DNA binding"/>
    <property type="evidence" value="ECO:0007669"/>
    <property type="project" value="UniProtKB-KW"/>
</dbReference>
<dbReference type="PANTHER" id="PTHR11070">
    <property type="entry name" value="UVRD / RECB / PCRA DNA HELICASE FAMILY MEMBER"/>
    <property type="match status" value="1"/>
</dbReference>
<gene>
    <name evidence="19" type="ORF">DWQ67_01890</name>
</gene>
<comment type="similarity">
    <text evidence="1">Belongs to the helicase family. UvrD subfamily.</text>
</comment>
<keyword evidence="10" id="KW-0234">DNA repair</keyword>
<evidence type="ECO:0000256" key="1">
    <source>
        <dbReference type="ARBA" id="ARBA00009922"/>
    </source>
</evidence>
<feature type="region of interest" description="Disordered" evidence="16">
    <location>
        <begin position="326"/>
        <end position="367"/>
    </location>
</feature>
<dbReference type="GO" id="GO:0005829">
    <property type="term" value="C:cytosol"/>
    <property type="evidence" value="ECO:0007669"/>
    <property type="project" value="TreeGrafter"/>
</dbReference>
<feature type="compositionally biased region" description="Low complexity" evidence="16">
    <location>
        <begin position="337"/>
        <end position="367"/>
    </location>
</feature>
<dbReference type="EMBL" id="QQXL01000001">
    <property type="protein sequence ID" value="RKW71618.1"/>
    <property type="molecule type" value="Genomic_DNA"/>
</dbReference>
<dbReference type="PANTHER" id="PTHR11070:SF59">
    <property type="entry name" value="DNA 3'-5' HELICASE"/>
    <property type="match status" value="1"/>
</dbReference>
<comment type="catalytic activity">
    <reaction evidence="12">
        <text>Couples ATP hydrolysis with the unwinding of duplex DNA by translocating in the 3'-5' direction.</text>
        <dbReference type="EC" id="5.6.2.4"/>
    </reaction>
</comment>
<evidence type="ECO:0000256" key="6">
    <source>
        <dbReference type="ARBA" id="ARBA00022806"/>
    </source>
</evidence>
<organism evidence="19 20">
    <name type="scientific">Galactobacter caseinivorans</name>
    <dbReference type="NCBI Taxonomy" id="2676123"/>
    <lineage>
        <taxon>Bacteria</taxon>
        <taxon>Bacillati</taxon>
        <taxon>Actinomycetota</taxon>
        <taxon>Actinomycetes</taxon>
        <taxon>Micrococcales</taxon>
        <taxon>Micrococcaceae</taxon>
        <taxon>Galactobacter</taxon>
    </lineage>
</organism>